<keyword evidence="7 9" id="KW-0460">Magnesium</keyword>
<dbReference type="GO" id="GO:0046854">
    <property type="term" value="P:phosphatidylinositol phosphate biosynthetic process"/>
    <property type="evidence" value="ECO:0007669"/>
    <property type="project" value="InterPro"/>
</dbReference>
<keyword evidence="5 9" id="KW-0479">Metal-binding</keyword>
<comment type="caution">
    <text evidence="11">The sequence shown here is derived from an EMBL/GenBank/DDBJ whole genome shotgun (WGS) entry which is preliminary data.</text>
</comment>
<keyword evidence="3 9" id="KW-1003">Cell membrane</keyword>
<keyword evidence="8 9" id="KW-0472">Membrane</keyword>
<feature type="binding site" evidence="9">
    <location>
        <position position="101"/>
    </location>
    <ligand>
        <name>Mg(2+)</name>
        <dbReference type="ChEBI" id="CHEBI:18420"/>
        <label>1</label>
    </ligand>
</feature>
<dbReference type="CDD" id="cd01638">
    <property type="entry name" value="CysQ"/>
    <property type="match status" value="1"/>
</dbReference>
<dbReference type="GO" id="GO:0005886">
    <property type="term" value="C:plasma membrane"/>
    <property type="evidence" value="ECO:0007669"/>
    <property type="project" value="UniProtKB-SubCell"/>
</dbReference>
<dbReference type="PRINTS" id="PR00377">
    <property type="entry name" value="IMPHPHTASES"/>
</dbReference>
<feature type="binding site" evidence="9">
    <location>
        <position position="81"/>
    </location>
    <ligand>
        <name>Mg(2+)</name>
        <dbReference type="ChEBI" id="CHEBI:18420"/>
        <label>1</label>
    </ligand>
</feature>
<feature type="binding site" evidence="10">
    <location>
        <position position="99"/>
    </location>
    <ligand>
        <name>Mg(2+)</name>
        <dbReference type="ChEBI" id="CHEBI:18420"/>
        <label>1</label>
        <note>catalytic</note>
    </ligand>
</feature>
<dbReference type="SUPFAM" id="SSF56655">
    <property type="entry name" value="Carbohydrate phosphatase"/>
    <property type="match status" value="1"/>
</dbReference>
<evidence type="ECO:0000256" key="5">
    <source>
        <dbReference type="ARBA" id="ARBA00022723"/>
    </source>
</evidence>
<evidence type="ECO:0000313" key="12">
    <source>
        <dbReference type="Proteomes" id="UP000253032"/>
    </source>
</evidence>
<comment type="function">
    <text evidence="9">Converts adenosine-3',5'-bisphosphate (PAP) to AMP.</text>
</comment>
<dbReference type="EC" id="3.1.3.7" evidence="9"/>
<accession>A0A368BM04</accession>
<dbReference type="PROSITE" id="PS00630">
    <property type="entry name" value="IMP_2"/>
    <property type="match status" value="1"/>
</dbReference>
<evidence type="ECO:0000256" key="8">
    <source>
        <dbReference type="ARBA" id="ARBA00023136"/>
    </source>
</evidence>
<dbReference type="InterPro" id="IPR006240">
    <property type="entry name" value="CysQ"/>
</dbReference>
<dbReference type="InterPro" id="IPR020550">
    <property type="entry name" value="Inositol_monophosphatase_CS"/>
</dbReference>
<dbReference type="Pfam" id="PF00459">
    <property type="entry name" value="Inositol_P"/>
    <property type="match status" value="1"/>
</dbReference>
<keyword evidence="4 9" id="KW-0997">Cell inner membrane</keyword>
<evidence type="ECO:0000256" key="6">
    <source>
        <dbReference type="ARBA" id="ARBA00022801"/>
    </source>
</evidence>
<dbReference type="InterPro" id="IPR020583">
    <property type="entry name" value="Inositol_monoP_metal-BS"/>
</dbReference>
<dbReference type="EMBL" id="QOPC01000016">
    <property type="protein sequence ID" value="RCL37892.1"/>
    <property type="molecule type" value="Genomic_DNA"/>
</dbReference>
<feature type="binding site" evidence="9">
    <location>
        <begin position="101"/>
        <end position="104"/>
    </location>
    <ligand>
        <name>substrate</name>
    </ligand>
</feature>
<dbReference type="AlphaFoldDB" id="A0A368BM04"/>
<sequence>MVELSFTINKMLSKNLESIIPQLEELTRGLFPEILKIYRNPKSTAKEKKDGSPVTKADMYVHSMIVGFLEKNFSNIPVISEESFEQKNYKPAKEFWIIDPIDGTKEFVNKSDEFTTNIALIQNGKPVLGVVGAPAFNKVWSGVVKKPNPKKNLTNKRRPTLRIVTSKSHRTVIDTAFLNFLDKKGHRLKIIPKGSSLKICTLADKKADIYPRFGPTSEWDIAAADAILRSRGGGIFQIENQRPLEYGKKDSILNPMFIALADLNERKTILSLMDDFNKNLL</sequence>
<protein>
    <recommendedName>
        <fullName evidence="9">3'(2'),5'-bisphosphate nucleotidase CysQ</fullName>
        <ecNumber evidence="9">3.1.3.7</ecNumber>
    </recommendedName>
    <alternativeName>
        <fullName evidence="9">3'(2'),5-bisphosphonucleoside 3'(2')-phosphohydrolase</fullName>
    </alternativeName>
    <alternativeName>
        <fullName evidence="9">3'-phosphoadenosine 5'-phosphate phosphatase</fullName>
        <shortName evidence="9">PAP phosphatase</shortName>
    </alternativeName>
</protein>
<evidence type="ECO:0000256" key="9">
    <source>
        <dbReference type="HAMAP-Rule" id="MF_02095"/>
    </source>
</evidence>
<dbReference type="GO" id="GO:0008441">
    <property type="term" value="F:3'(2'),5'-bisphosphate nucleotidase activity"/>
    <property type="evidence" value="ECO:0007669"/>
    <property type="project" value="UniProtKB-UniRule"/>
</dbReference>
<dbReference type="HAMAP" id="MF_02095">
    <property type="entry name" value="CysQ"/>
    <property type="match status" value="1"/>
</dbReference>
<dbReference type="Gene3D" id="3.30.540.10">
    <property type="entry name" value="Fructose-1,6-Bisphosphatase, subunit A, domain 1"/>
    <property type="match status" value="1"/>
</dbReference>
<evidence type="ECO:0000256" key="2">
    <source>
        <dbReference type="ARBA" id="ARBA00005289"/>
    </source>
</evidence>
<feature type="binding site" evidence="10">
    <location>
        <position position="101"/>
    </location>
    <ligand>
        <name>Mg(2+)</name>
        <dbReference type="ChEBI" id="CHEBI:18420"/>
        <label>1</label>
        <note>catalytic</note>
    </ligand>
</feature>
<dbReference type="InterPro" id="IPR050725">
    <property type="entry name" value="CysQ/Inositol_MonoPase"/>
</dbReference>
<evidence type="ECO:0000256" key="10">
    <source>
        <dbReference type="PIRSR" id="PIRSR600760-2"/>
    </source>
</evidence>
<dbReference type="PANTHER" id="PTHR43028:SF5">
    <property type="entry name" value="3'(2'),5'-BISPHOSPHATE NUCLEOTIDASE 1"/>
    <property type="match status" value="1"/>
</dbReference>
<proteinExistence type="inferred from homology"/>
<comment type="similarity">
    <text evidence="2 9">Belongs to the inositol monophosphatase superfamily. CysQ family.</text>
</comment>
<dbReference type="GO" id="GO:0050427">
    <property type="term" value="P:3'-phosphoadenosine 5'-phosphosulfate metabolic process"/>
    <property type="evidence" value="ECO:0007669"/>
    <property type="project" value="TreeGrafter"/>
</dbReference>
<feature type="binding site" evidence="9">
    <location>
        <position position="99"/>
    </location>
    <ligand>
        <name>Mg(2+)</name>
        <dbReference type="ChEBI" id="CHEBI:18420"/>
        <label>1</label>
    </ligand>
</feature>
<feature type="binding site" evidence="9 10">
    <location>
        <position position="220"/>
    </location>
    <ligand>
        <name>Mg(2+)</name>
        <dbReference type="ChEBI" id="CHEBI:18420"/>
        <label>2</label>
    </ligand>
</feature>
<name>A0A368BM04_9GAMM</name>
<comment type="subcellular location">
    <subcellularLocation>
        <location evidence="9">Cell inner membrane</location>
        <topology evidence="9">Peripheral membrane protein</topology>
        <orientation evidence="9">Cytoplasmic side</orientation>
    </subcellularLocation>
</comment>
<dbReference type="PROSITE" id="PS00629">
    <property type="entry name" value="IMP_1"/>
    <property type="match status" value="1"/>
</dbReference>
<feature type="binding site" evidence="9">
    <location>
        <position position="102"/>
    </location>
    <ligand>
        <name>Mg(2+)</name>
        <dbReference type="ChEBI" id="CHEBI:18420"/>
        <label>2</label>
    </ligand>
</feature>
<gene>
    <name evidence="9" type="primary">cysQ</name>
    <name evidence="11" type="ORF">DBW98_03330</name>
</gene>
<dbReference type="GO" id="GO:0000103">
    <property type="term" value="P:sulfate assimilation"/>
    <property type="evidence" value="ECO:0007669"/>
    <property type="project" value="TreeGrafter"/>
</dbReference>
<feature type="binding site" evidence="9">
    <location>
        <position position="220"/>
    </location>
    <ligand>
        <name>substrate</name>
    </ligand>
</feature>
<dbReference type="Proteomes" id="UP000253032">
    <property type="component" value="Unassembled WGS sequence"/>
</dbReference>
<feature type="binding site" evidence="10">
    <location>
        <position position="102"/>
    </location>
    <ligand>
        <name>Mg(2+)</name>
        <dbReference type="ChEBI" id="CHEBI:18420"/>
        <label>1</label>
        <note>catalytic</note>
    </ligand>
</feature>
<dbReference type="PANTHER" id="PTHR43028">
    <property type="entry name" value="3'(2'),5'-BISPHOSPHATE NUCLEOTIDASE 1"/>
    <property type="match status" value="1"/>
</dbReference>
<organism evidence="11 12">
    <name type="scientific">SAR86 cluster bacterium</name>
    <dbReference type="NCBI Taxonomy" id="2030880"/>
    <lineage>
        <taxon>Bacteria</taxon>
        <taxon>Pseudomonadati</taxon>
        <taxon>Pseudomonadota</taxon>
        <taxon>Gammaproteobacteria</taxon>
        <taxon>SAR86 cluster</taxon>
    </lineage>
</organism>
<dbReference type="Gene3D" id="3.40.190.80">
    <property type="match status" value="1"/>
</dbReference>
<evidence type="ECO:0000256" key="1">
    <source>
        <dbReference type="ARBA" id="ARBA00001625"/>
    </source>
</evidence>
<comment type="catalytic activity">
    <reaction evidence="1 9">
        <text>adenosine 3',5'-bisphosphate + H2O = AMP + phosphate</text>
        <dbReference type="Rhea" id="RHEA:10040"/>
        <dbReference type="ChEBI" id="CHEBI:15377"/>
        <dbReference type="ChEBI" id="CHEBI:43474"/>
        <dbReference type="ChEBI" id="CHEBI:58343"/>
        <dbReference type="ChEBI" id="CHEBI:456215"/>
        <dbReference type="EC" id="3.1.3.7"/>
    </reaction>
</comment>
<comment type="cofactor">
    <cofactor evidence="9 10">
        <name>Mg(2+)</name>
        <dbReference type="ChEBI" id="CHEBI:18420"/>
    </cofactor>
</comment>
<feature type="binding site" evidence="10">
    <location>
        <position position="81"/>
    </location>
    <ligand>
        <name>Mg(2+)</name>
        <dbReference type="ChEBI" id="CHEBI:18420"/>
        <label>1</label>
        <note>catalytic</note>
    </ligand>
</feature>
<evidence type="ECO:0000256" key="3">
    <source>
        <dbReference type="ARBA" id="ARBA00022475"/>
    </source>
</evidence>
<evidence type="ECO:0000313" key="11">
    <source>
        <dbReference type="EMBL" id="RCL37892.1"/>
    </source>
</evidence>
<feature type="binding site" evidence="9">
    <location>
        <position position="81"/>
    </location>
    <ligand>
        <name>substrate</name>
    </ligand>
</feature>
<reference evidence="11 12" key="1">
    <citation type="journal article" date="2018" name="Microbiome">
        <title>Fine metagenomic profile of the Mediterranean stratified and mixed water columns revealed by assembly and recruitment.</title>
        <authorList>
            <person name="Haro-Moreno J.M."/>
            <person name="Lopez-Perez M."/>
            <person name="De La Torre J.R."/>
            <person name="Picazo A."/>
            <person name="Camacho A."/>
            <person name="Rodriguez-Valera F."/>
        </authorList>
    </citation>
    <scope>NUCLEOTIDE SEQUENCE [LARGE SCALE GENOMIC DNA]</scope>
    <source>
        <strain evidence="11">MED-G84</strain>
    </source>
</reference>
<keyword evidence="6 9" id="KW-0378">Hydrolase</keyword>
<evidence type="ECO:0000256" key="7">
    <source>
        <dbReference type="ARBA" id="ARBA00022842"/>
    </source>
</evidence>
<dbReference type="GO" id="GO:0000287">
    <property type="term" value="F:magnesium ion binding"/>
    <property type="evidence" value="ECO:0007669"/>
    <property type="project" value="UniProtKB-UniRule"/>
</dbReference>
<evidence type="ECO:0000256" key="4">
    <source>
        <dbReference type="ARBA" id="ARBA00022519"/>
    </source>
</evidence>
<feature type="binding site" evidence="9">
    <location>
        <position position="99"/>
    </location>
    <ligand>
        <name>Mg(2+)</name>
        <dbReference type="ChEBI" id="CHEBI:18420"/>
        <label>2</label>
    </ligand>
</feature>
<dbReference type="InterPro" id="IPR000760">
    <property type="entry name" value="Inositol_monophosphatase-like"/>
</dbReference>